<dbReference type="EnsemblMetazoa" id="XM_038213912.1">
    <property type="protein sequence ID" value="XP_038069840.1"/>
    <property type="gene ID" value="LOC119739076"/>
</dbReference>
<dbReference type="Pfam" id="PF00071">
    <property type="entry name" value="Ras"/>
    <property type="match status" value="1"/>
</dbReference>
<dbReference type="OMA" id="SSCNCHR"/>
<dbReference type="SMART" id="SM00176">
    <property type="entry name" value="RAN"/>
    <property type="match status" value="1"/>
</dbReference>
<dbReference type="GO" id="GO:0003924">
    <property type="term" value="F:GTPase activity"/>
    <property type="evidence" value="ECO:0007669"/>
    <property type="project" value="InterPro"/>
</dbReference>
<dbReference type="SMART" id="SM00175">
    <property type="entry name" value="RAB"/>
    <property type="match status" value="1"/>
</dbReference>
<dbReference type="PANTHER" id="PTHR47978">
    <property type="match status" value="1"/>
</dbReference>
<reference evidence="3" key="1">
    <citation type="submission" date="2022-11" db="UniProtKB">
        <authorList>
            <consortium name="EnsemblMetazoa"/>
        </authorList>
    </citation>
    <scope>IDENTIFICATION</scope>
</reference>
<protein>
    <submittedName>
        <fullName evidence="3">Uncharacterized protein</fullName>
    </submittedName>
</protein>
<evidence type="ECO:0000313" key="4">
    <source>
        <dbReference type="Proteomes" id="UP000887568"/>
    </source>
</evidence>
<keyword evidence="2" id="KW-0547">Nucleotide-binding</keyword>
<dbReference type="RefSeq" id="XP_038069840.1">
    <property type="nucleotide sequence ID" value="XM_038213912.1"/>
</dbReference>
<dbReference type="InterPro" id="IPR005225">
    <property type="entry name" value="Small_GTP-bd"/>
</dbReference>
<dbReference type="FunFam" id="3.40.50.300:FF:000808">
    <property type="entry name" value="Small GTP-binding protein, putative"/>
    <property type="match status" value="1"/>
</dbReference>
<comment type="similarity">
    <text evidence="1">Belongs to the small GTPase superfamily. Rab family.</text>
</comment>
<dbReference type="GO" id="GO:0005525">
    <property type="term" value="F:GTP binding"/>
    <property type="evidence" value="ECO:0007669"/>
    <property type="project" value="InterPro"/>
</dbReference>
<evidence type="ECO:0000256" key="2">
    <source>
        <dbReference type="ARBA" id="ARBA00022741"/>
    </source>
</evidence>
<dbReference type="GeneID" id="119739076"/>
<dbReference type="SMART" id="SM00174">
    <property type="entry name" value="RHO"/>
    <property type="match status" value="1"/>
</dbReference>
<name>A0A914B0B4_PATMI</name>
<dbReference type="PROSITE" id="PS51420">
    <property type="entry name" value="RHO"/>
    <property type="match status" value="1"/>
</dbReference>
<dbReference type="Gene3D" id="3.40.50.300">
    <property type="entry name" value="P-loop containing nucleotide triphosphate hydrolases"/>
    <property type="match status" value="1"/>
</dbReference>
<dbReference type="NCBIfam" id="TIGR00231">
    <property type="entry name" value="small_GTP"/>
    <property type="match status" value="1"/>
</dbReference>
<dbReference type="SUPFAM" id="SSF52540">
    <property type="entry name" value="P-loop containing nucleoside triphosphate hydrolases"/>
    <property type="match status" value="1"/>
</dbReference>
<dbReference type="OrthoDB" id="63533at2759"/>
<dbReference type="CDD" id="cd00154">
    <property type="entry name" value="Rab"/>
    <property type="match status" value="1"/>
</dbReference>
<dbReference type="SMART" id="SM00173">
    <property type="entry name" value="RAS"/>
    <property type="match status" value="1"/>
</dbReference>
<dbReference type="InterPro" id="IPR027417">
    <property type="entry name" value="P-loop_NTPase"/>
</dbReference>
<dbReference type="PRINTS" id="PR00449">
    <property type="entry name" value="RASTRNSFRMNG"/>
</dbReference>
<dbReference type="AlphaFoldDB" id="A0A914B0B4"/>
<evidence type="ECO:0000256" key="1">
    <source>
        <dbReference type="ARBA" id="ARBA00006270"/>
    </source>
</evidence>
<organism evidence="3 4">
    <name type="scientific">Patiria miniata</name>
    <name type="common">Bat star</name>
    <name type="synonym">Asterina miniata</name>
    <dbReference type="NCBI Taxonomy" id="46514"/>
    <lineage>
        <taxon>Eukaryota</taxon>
        <taxon>Metazoa</taxon>
        <taxon>Echinodermata</taxon>
        <taxon>Eleutherozoa</taxon>
        <taxon>Asterozoa</taxon>
        <taxon>Asteroidea</taxon>
        <taxon>Valvatacea</taxon>
        <taxon>Valvatida</taxon>
        <taxon>Asterinidae</taxon>
        <taxon>Patiria</taxon>
    </lineage>
</organism>
<accession>A0A914B0B4</accession>
<keyword evidence="4" id="KW-1185">Reference proteome</keyword>
<dbReference type="PROSITE" id="PS51421">
    <property type="entry name" value="RAS"/>
    <property type="match status" value="1"/>
</dbReference>
<dbReference type="InterPro" id="IPR001806">
    <property type="entry name" value="Small_GTPase"/>
</dbReference>
<sequence>MPMKICLVGDKGVGKSCIAQRLIHDEFNKQVKSTIGRVFFHKELTMKEGTFTVYIWDTAGEERYLALAPLYYRNASAIVLVYDITDEESFSNLQKVWVPAVQSCSDPNIALAVVGNKLDLEETGRGVSTEEARGYADILEAVFLETSAKTGHNVERVFTELVLRISSSQLKDEEEKLKTSIKVSDWDSKPVKKHKSSCNCHR</sequence>
<proteinExistence type="inferred from homology"/>
<dbReference type="Proteomes" id="UP000887568">
    <property type="component" value="Unplaced"/>
</dbReference>
<evidence type="ECO:0000313" key="3">
    <source>
        <dbReference type="EnsemblMetazoa" id="XP_038069840.1"/>
    </source>
</evidence>
<dbReference type="PROSITE" id="PS51419">
    <property type="entry name" value="RAB"/>
    <property type="match status" value="1"/>
</dbReference>